<keyword evidence="12" id="KW-1185">Reference proteome</keyword>
<evidence type="ECO:0000313" key="11">
    <source>
        <dbReference type="EMBL" id="AWB65851.1"/>
    </source>
</evidence>
<evidence type="ECO:0000256" key="5">
    <source>
        <dbReference type="ARBA" id="ARBA00022692"/>
    </source>
</evidence>
<evidence type="ECO:0000256" key="6">
    <source>
        <dbReference type="ARBA" id="ARBA00022989"/>
    </source>
</evidence>
<keyword evidence="2 9" id="KW-0813">Transport</keyword>
<evidence type="ECO:0000313" key="12">
    <source>
        <dbReference type="Proteomes" id="UP000244441"/>
    </source>
</evidence>
<reference evidence="11 12" key="1">
    <citation type="submission" date="2018-01" db="EMBL/GenBank/DDBJ databases">
        <title>Genome sequence of a Cantenovulum-like bacteria.</title>
        <authorList>
            <person name="Tan W.R."/>
            <person name="Lau N.-S."/>
            <person name="Go F."/>
            <person name="Amirul A.-A.A."/>
        </authorList>
    </citation>
    <scope>NUCLEOTIDE SEQUENCE [LARGE SCALE GENOMIC DNA]</scope>
    <source>
        <strain evidence="11 12">CCB-QB4</strain>
    </source>
</reference>
<feature type="domain" description="Tripartite ATP-independent periplasmic transporters DctQ component" evidence="10">
    <location>
        <begin position="33"/>
        <end position="160"/>
    </location>
</feature>
<protein>
    <recommendedName>
        <fullName evidence="9">TRAP transporter small permease protein</fullName>
    </recommendedName>
</protein>
<dbReference type="InterPro" id="IPR055348">
    <property type="entry name" value="DctQ"/>
</dbReference>
<evidence type="ECO:0000256" key="3">
    <source>
        <dbReference type="ARBA" id="ARBA00022475"/>
    </source>
</evidence>
<name>A0A2S0VNP4_9ALTE</name>
<evidence type="ECO:0000256" key="2">
    <source>
        <dbReference type="ARBA" id="ARBA00022448"/>
    </source>
</evidence>
<dbReference type="KEGG" id="cate:C2869_05085"/>
<dbReference type="PANTHER" id="PTHR35011">
    <property type="entry name" value="2,3-DIKETO-L-GULONATE TRAP TRANSPORTER SMALL PERMEASE PROTEIN YIAM"/>
    <property type="match status" value="1"/>
</dbReference>
<accession>A0A2S0VNP4</accession>
<evidence type="ECO:0000256" key="8">
    <source>
        <dbReference type="ARBA" id="ARBA00038436"/>
    </source>
</evidence>
<dbReference type="Proteomes" id="UP000244441">
    <property type="component" value="Chromosome"/>
</dbReference>
<comment type="subunit">
    <text evidence="9">The complex comprises the extracytoplasmic solute receptor protein and the two transmembrane proteins.</text>
</comment>
<keyword evidence="4 9" id="KW-0997">Cell inner membrane</keyword>
<gene>
    <name evidence="11" type="ORF">C2869_05085</name>
</gene>
<evidence type="ECO:0000256" key="7">
    <source>
        <dbReference type="ARBA" id="ARBA00023136"/>
    </source>
</evidence>
<keyword evidence="7 9" id="KW-0472">Membrane</keyword>
<feature type="transmembrane region" description="Helical" evidence="9">
    <location>
        <begin position="137"/>
        <end position="157"/>
    </location>
</feature>
<comment type="similarity">
    <text evidence="8 9">Belongs to the TRAP transporter small permease family.</text>
</comment>
<keyword evidence="3" id="KW-1003">Cell membrane</keyword>
<dbReference type="EMBL" id="CP026604">
    <property type="protein sequence ID" value="AWB65851.1"/>
    <property type="molecule type" value="Genomic_DNA"/>
</dbReference>
<dbReference type="PANTHER" id="PTHR35011:SF11">
    <property type="entry name" value="TRAP TRANSPORTER SMALL PERMEASE PROTEIN"/>
    <property type="match status" value="1"/>
</dbReference>
<feature type="transmembrane region" description="Helical" evidence="9">
    <location>
        <begin position="57"/>
        <end position="74"/>
    </location>
</feature>
<sequence length="171" mass="19391">MQNDPLFDEQQDESAAENLRFEDYISLTLFWALALILFAQFFTRYVLNVPLGWSEEVARYLLILLAFAGSCIASRNNSHIGVTILHRYLSPKVKAIFQLAISMLSFAIVIALAVYAWQIVFLIEKHTLASLTVSLSWVYGLILLCLVLMAWRTLIVIRQDYAALKTTQGEG</sequence>
<dbReference type="AlphaFoldDB" id="A0A2S0VNP4"/>
<dbReference type="GO" id="GO:0005886">
    <property type="term" value="C:plasma membrane"/>
    <property type="evidence" value="ECO:0007669"/>
    <property type="project" value="UniProtKB-SubCell"/>
</dbReference>
<comment type="subcellular location">
    <subcellularLocation>
        <location evidence="1 9">Cell inner membrane</location>
        <topology evidence="1 9">Multi-pass membrane protein</topology>
    </subcellularLocation>
</comment>
<evidence type="ECO:0000256" key="1">
    <source>
        <dbReference type="ARBA" id="ARBA00004429"/>
    </source>
</evidence>
<dbReference type="GO" id="GO:0015740">
    <property type="term" value="P:C4-dicarboxylate transport"/>
    <property type="evidence" value="ECO:0007669"/>
    <property type="project" value="TreeGrafter"/>
</dbReference>
<dbReference type="InterPro" id="IPR007387">
    <property type="entry name" value="TRAP_DctQ"/>
</dbReference>
<dbReference type="OrthoDB" id="2085311at2"/>
<evidence type="ECO:0000259" key="10">
    <source>
        <dbReference type="Pfam" id="PF04290"/>
    </source>
</evidence>
<comment type="function">
    <text evidence="9">Part of the tripartite ATP-independent periplasmic (TRAP) transport system.</text>
</comment>
<proteinExistence type="inferred from homology"/>
<evidence type="ECO:0000256" key="4">
    <source>
        <dbReference type="ARBA" id="ARBA00022519"/>
    </source>
</evidence>
<keyword evidence="5 9" id="KW-0812">Transmembrane</keyword>
<evidence type="ECO:0000256" key="9">
    <source>
        <dbReference type="RuleBase" id="RU369079"/>
    </source>
</evidence>
<dbReference type="RefSeq" id="WP_108601925.1">
    <property type="nucleotide sequence ID" value="NZ_CP026604.1"/>
</dbReference>
<keyword evidence="6 9" id="KW-1133">Transmembrane helix</keyword>
<dbReference type="Pfam" id="PF04290">
    <property type="entry name" value="DctQ"/>
    <property type="match status" value="1"/>
</dbReference>
<dbReference type="GO" id="GO:0022857">
    <property type="term" value="F:transmembrane transporter activity"/>
    <property type="evidence" value="ECO:0007669"/>
    <property type="project" value="UniProtKB-UniRule"/>
</dbReference>
<feature type="transmembrane region" description="Helical" evidence="9">
    <location>
        <begin position="95"/>
        <end position="117"/>
    </location>
</feature>
<feature type="transmembrane region" description="Helical" evidence="9">
    <location>
        <begin position="24"/>
        <end position="45"/>
    </location>
</feature>
<organism evidence="11 12">
    <name type="scientific">Saccharobesus litoralis</name>
    <dbReference type="NCBI Taxonomy" id="2172099"/>
    <lineage>
        <taxon>Bacteria</taxon>
        <taxon>Pseudomonadati</taxon>
        <taxon>Pseudomonadota</taxon>
        <taxon>Gammaproteobacteria</taxon>
        <taxon>Alteromonadales</taxon>
        <taxon>Alteromonadaceae</taxon>
        <taxon>Saccharobesus</taxon>
    </lineage>
</organism>